<dbReference type="SUPFAM" id="SSF56349">
    <property type="entry name" value="DNA breaking-rejoining enzymes"/>
    <property type="match status" value="1"/>
</dbReference>
<protein>
    <recommendedName>
        <fullName evidence="3">Tyr recombinase domain-containing protein</fullName>
    </recommendedName>
</protein>
<keyword evidence="5" id="KW-1185">Reference proteome</keyword>
<dbReference type="GO" id="GO:0006310">
    <property type="term" value="P:DNA recombination"/>
    <property type="evidence" value="ECO:0007669"/>
    <property type="project" value="UniProtKB-KW"/>
</dbReference>
<proteinExistence type="predicted"/>
<keyword evidence="1" id="KW-0238">DNA-binding</keyword>
<dbReference type="OrthoDB" id="5914130at2"/>
<dbReference type="InterPro" id="IPR011010">
    <property type="entry name" value="DNA_brk_join_enz"/>
</dbReference>
<evidence type="ECO:0000259" key="3">
    <source>
        <dbReference type="PROSITE" id="PS51898"/>
    </source>
</evidence>
<dbReference type="Pfam" id="PF00589">
    <property type="entry name" value="Phage_integrase"/>
    <property type="match status" value="1"/>
</dbReference>
<sequence length="329" mass="37015">MIAPPFTQAGAIAGGGEEGKPMTTAVERYLQAARRESTTRRYQQALAHYEAGWGGFLPASSDSIVRYLAEHAEVLSISTLRGHLAALARWHLNHGFVDPTKTPQVREVLRGIQALHPRPVRQAEPLQLLELEQCVAALQLEQTSPQLSVRLRASRDRALLLLGFWRAFRSDDLCRLRIETNQLVPDEGLSLFLSRSKSDREHQGRTVSVPALKRLCPVQAYEEWLALSQLQRGPVFCGIDRWGHLSPEALHPYSVARVLRRALTRGGVAGARYSGHSLRRGFATWATRNQWSTKALMEYVGWRDVHSALRYVEADTPFGDWLRQPSESK</sequence>
<dbReference type="InterPro" id="IPR002104">
    <property type="entry name" value="Integrase_catalytic"/>
</dbReference>
<dbReference type="Gene3D" id="1.10.150.130">
    <property type="match status" value="1"/>
</dbReference>
<dbReference type="Proteomes" id="UP000297734">
    <property type="component" value="Unassembled WGS sequence"/>
</dbReference>
<evidence type="ECO:0000313" key="5">
    <source>
        <dbReference type="Proteomes" id="UP000297734"/>
    </source>
</evidence>
<dbReference type="SUPFAM" id="SSF47823">
    <property type="entry name" value="lambda integrase-like, N-terminal domain"/>
    <property type="match status" value="1"/>
</dbReference>
<dbReference type="InterPro" id="IPR010998">
    <property type="entry name" value="Integrase_recombinase_N"/>
</dbReference>
<evidence type="ECO:0000313" key="4">
    <source>
        <dbReference type="EMBL" id="TFY85530.1"/>
    </source>
</evidence>
<keyword evidence="2" id="KW-0233">DNA recombination</keyword>
<dbReference type="GO" id="GO:0015074">
    <property type="term" value="P:DNA integration"/>
    <property type="evidence" value="ECO:0007669"/>
    <property type="project" value="InterPro"/>
</dbReference>
<dbReference type="InterPro" id="IPR052925">
    <property type="entry name" value="Phage_Integrase-like_Recomb"/>
</dbReference>
<dbReference type="PROSITE" id="PS51898">
    <property type="entry name" value="TYR_RECOMBINASE"/>
    <property type="match status" value="1"/>
</dbReference>
<evidence type="ECO:0000256" key="1">
    <source>
        <dbReference type="ARBA" id="ARBA00023125"/>
    </source>
</evidence>
<dbReference type="InterPro" id="IPR013762">
    <property type="entry name" value="Integrase-like_cat_sf"/>
</dbReference>
<name>A0A4Z0AGI5_9PSED</name>
<gene>
    <name evidence="4" type="ORF">DYL61_29450</name>
</gene>
<dbReference type="PANTHER" id="PTHR34605">
    <property type="entry name" value="PHAGE_INTEGRASE DOMAIN-CONTAINING PROTEIN"/>
    <property type="match status" value="1"/>
</dbReference>
<accession>A0A4Z0AGI5</accession>
<reference evidence="4 5" key="1">
    <citation type="journal article" date="2019" name="Syst. Appl. Microbiol.">
        <title>New species of pathogenic Pseudomonas isolated from citrus in Tunisia: Proposal of Pseudomonas kairouanensis sp. nov. and Pseudomonas nabeulensis sp. nov.</title>
        <authorList>
            <person name="Oueslati M."/>
            <person name="Mulet M."/>
            <person name="Gomila M."/>
            <person name="Berge O."/>
            <person name="Hajlaoui M.R."/>
            <person name="Lalucat J."/>
            <person name="Sadfi-Zouaoui N."/>
            <person name="Garcia-Valdes E."/>
        </authorList>
    </citation>
    <scope>NUCLEOTIDE SEQUENCE [LARGE SCALE GENOMIC DNA]</scope>
    <source>
        <strain evidence="4 5">E10B</strain>
    </source>
</reference>
<feature type="domain" description="Tyr recombinase" evidence="3">
    <location>
        <begin position="121"/>
        <end position="327"/>
    </location>
</feature>
<dbReference type="Gene3D" id="1.10.443.10">
    <property type="entry name" value="Intergrase catalytic core"/>
    <property type="match status" value="1"/>
</dbReference>
<dbReference type="GO" id="GO:0003677">
    <property type="term" value="F:DNA binding"/>
    <property type="evidence" value="ECO:0007669"/>
    <property type="project" value="UniProtKB-KW"/>
</dbReference>
<evidence type="ECO:0000256" key="2">
    <source>
        <dbReference type="ARBA" id="ARBA00023172"/>
    </source>
</evidence>
<dbReference type="AlphaFoldDB" id="A0A4Z0AGI5"/>
<dbReference type="EMBL" id="QUZT01000098">
    <property type="protein sequence ID" value="TFY85530.1"/>
    <property type="molecule type" value="Genomic_DNA"/>
</dbReference>
<dbReference type="PANTHER" id="PTHR34605:SF3">
    <property type="entry name" value="P CELL-TYPE AGGLUTINATION PROTEIN MAP4-LIKE-RELATED"/>
    <property type="match status" value="1"/>
</dbReference>
<comment type="caution">
    <text evidence="4">The sequence shown here is derived from an EMBL/GenBank/DDBJ whole genome shotgun (WGS) entry which is preliminary data.</text>
</comment>
<dbReference type="RefSeq" id="WP_135311289.1">
    <property type="nucleotide sequence ID" value="NZ_QUZT01000098.1"/>
</dbReference>
<organism evidence="4 5">
    <name type="scientific">Pseudomonas nabeulensis</name>
    <dbReference type="NCBI Taxonomy" id="2293833"/>
    <lineage>
        <taxon>Bacteria</taxon>
        <taxon>Pseudomonadati</taxon>
        <taxon>Pseudomonadota</taxon>
        <taxon>Gammaproteobacteria</taxon>
        <taxon>Pseudomonadales</taxon>
        <taxon>Pseudomonadaceae</taxon>
        <taxon>Pseudomonas</taxon>
    </lineage>
</organism>
<dbReference type="CDD" id="cd00799">
    <property type="entry name" value="INT_Cre_C"/>
    <property type="match status" value="1"/>
</dbReference>